<dbReference type="EMBL" id="JACAZH010000004">
    <property type="protein sequence ID" value="KAF7371348.1"/>
    <property type="molecule type" value="Genomic_DNA"/>
</dbReference>
<dbReference type="AlphaFoldDB" id="A0A8H6Z305"/>
<dbReference type="OrthoDB" id="3037019at2759"/>
<accession>A0A8H6Z305</accession>
<dbReference type="Pfam" id="PF20151">
    <property type="entry name" value="DUF6533"/>
    <property type="match status" value="1"/>
</dbReference>
<comment type="caution">
    <text evidence="3">The sequence shown here is derived from an EMBL/GenBank/DDBJ whole genome shotgun (WGS) entry which is preliminary data.</text>
</comment>
<sequence length="281" mass="31423">MAATSPLGAISAEVTALNDYAAVRYTNIAFLTFMVFDHIITFETEVAKIWTLQWRLPKVLFLVNRYVIPPMLIFDGYRLSMIFRNLCVALSQSGPHGTVETILIVRVLAICGHRKWVRNFLVTAFLCAMAAWITLSSKIMTKTTGSPGGILFPGCLYSAPKYFFAAWIPPVAFESTIILITLYYLSEYEWSHINLTLRVLARDSMIYFLIMFLVLLANLFIAKWGHDFLGSLLIAPSSVIACVAAARMMMNIREVGDVDIEPLPAIEFRTPATTTMGDGEV</sequence>
<keyword evidence="1" id="KW-0472">Membrane</keyword>
<evidence type="ECO:0000313" key="4">
    <source>
        <dbReference type="Proteomes" id="UP000623467"/>
    </source>
</evidence>
<feature type="transmembrane region" description="Helical" evidence="1">
    <location>
        <begin position="162"/>
        <end position="185"/>
    </location>
</feature>
<keyword evidence="4" id="KW-1185">Reference proteome</keyword>
<keyword evidence="1" id="KW-0812">Transmembrane</keyword>
<gene>
    <name evidence="3" type="ORF">MSAN_00770900</name>
</gene>
<feature type="transmembrane region" description="Helical" evidence="1">
    <location>
        <begin position="228"/>
        <end position="246"/>
    </location>
</feature>
<name>A0A8H6Z305_9AGAR</name>
<proteinExistence type="predicted"/>
<reference evidence="3" key="1">
    <citation type="submission" date="2020-05" db="EMBL/GenBank/DDBJ databases">
        <title>Mycena genomes resolve the evolution of fungal bioluminescence.</title>
        <authorList>
            <person name="Tsai I.J."/>
        </authorList>
    </citation>
    <scope>NUCLEOTIDE SEQUENCE</scope>
    <source>
        <strain evidence="3">160909Yilan</strain>
    </source>
</reference>
<dbReference type="InterPro" id="IPR045340">
    <property type="entry name" value="DUF6533"/>
</dbReference>
<evidence type="ECO:0000256" key="1">
    <source>
        <dbReference type="SAM" id="Phobius"/>
    </source>
</evidence>
<feature type="transmembrane region" description="Helical" evidence="1">
    <location>
        <begin position="116"/>
        <end position="135"/>
    </location>
</feature>
<evidence type="ECO:0000313" key="3">
    <source>
        <dbReference type="EMBL" id="KAF7371348.1"/>
    </source>
</evidence>
<protein>
    <recommendedName>
        <fullName evidence="2">DUF6533 domain-containing protein</fullName>
    </recommendedName>
</protein>
<dbReference type="Proteomes" id="UP000623467">
    <property type="component" value="Unassembled WGS sequence"/>
</dbReference>
<keyword evidence="1" id="KW-1133">Transmembrane helix</keyword>
<evidence type="ECO:0000259" key="2">
    <source>
        <dbReference type="Pfam" id="PF20151"/>
    </source>
</evidence>
<feature type="domain" description="DUF6533" evidence="2">
    <location>
        <begin position="25"/>
        <end position="69"/>
    </location>
</feature>
<organism evidence="3 4">
    <name type="scientific">Mycena sanguinolenta</name>
    <dbReference type="NCBI Taxonomy" id="230812"/>
    <lineage>
        <taxon>Eukaryota</taxon>
        <taxon>Fungi</taxon>
        <taxon>Dikarya</taxon>
        <taxon>Basidiomycota</taxon>
        <taxon>Agaricomycotina</taxon>
        <taxon>Agaricomycetes</taxon>
        <taxon>Agaricomycetidae</taxon>
        <taxon>Agaricales</taxon>
        <taxon>Marasmiineae</taxon>
        <taxon>Mycenaceae</taxon>
        <taxon>Mycena</taxon>
    </lineage>
</organism>
<feature type="transmembrane region" description="Helical" evidence="1">
    <location>
        <begin position="205"/>
        <end position="222"/>
    </location>
</feature>